<dbReference type="InterPro" id="IPR027396">
    <property type="entry name" value="DsrEFH-like"/>
</dbReference>
<gene>
    <name evidence="2" type="ORF">EV688_10485</name>
</gene>
<dbReference type="Pfam" id="PF02635">
    <property type="entry name" value="DsrE"/>
    <property type="match status" value="1"/>
</dbReference>
<comment type="caution">
    <text evidence="2">The sequence shown here is derived from an EMBL/GenBank/DDBJ whole genome shotgun (WGS) entry which is preliminary data.</text>
</comment>
<dbReference type="RefSeq" id="WP_162883787.1">
    <property type="nucleotide sequence ID" value="NZ_QQSW01000002.1"/>
</dbReference>
<evidence type="ECO:0000313" key="2">
    <source>
        <dbReference type="EMBL" id="TCO76631.1"/>
    </source>
</evidence>
<reference evidence="2 3" key="1">
    <citation type="submission" date="2019-03" db="EMBL/GenBank/DDBJ databases">
        <title>Genomic Encyclopedia of Type Strains, Phase IV (KMG-IV): sequencing the most valuable type-strain genomes for metagenomic binning, comparative biology and taxonomic classification.</title>
        <authorList>
            <person name="Goeker M."/>
        </authorList>
    </citation>
    <scope>NUCLEOTIDE SEQUENCE [LARGE SCALE GENOMIC DNA]</scope>
    <source>
        <strain evidence="2 3">DSM 23344</strain>
    </source>
</reference>
<dbReference type="AlphaFoldDB" id="A0A4R2KQS8"/>
<feature type="signal peptide" evidence="1">
    <location>
        <begin position="1"/>
        <end position="18"/>
    </location>
</feature>
<accession>A0A4R2KQS8</accession>
<dbReference type="PANTHER" id="PTHR37691">
    <property type="entry name" value="BLR3518 PROTEIN"/>
    <property type="match status" value="1"/>
</dbReference>
<evidence type="ECO:0000313" key="3">
    <source>
        <dbReference type="Proteomes" id="UP000294980"/>
    </source>
</evidence>
<protein>
    <submittedName>
        <fullName evidence="2">Intracellular sulfur oxidation DsrE/DsrF family protein</fullName>
    </submittedName>
</protein>
<proteinExistence type="predicted"/>
<keyword evidence="3" id="KW-1185">Reference proteome</keyword>
<keyword evidence="1" id="KW-0732">Signal</keyword>
<dbReference type="Gene3D" id="3.40.1260.10">
    <property type="entry name" value="DsrEFH-like"/>
    <property type="match status" value="1"/>
</dbReference>
<feature type="chain" id="PRO_5020861802" evidence="1">
    <location>
        <begin position="19"/>
        <end position="181"/>
    </location>
</feature>
<dbReference type="EMBL" id="SLWX01000004">
    <property type="protein sequence ID" value="TCO76631.1"/>
    <property type="molecule type" value="Genomic_DNA"/>
</dbReference>
<sequence length="181" mass="19068">MRSIIALCFFCFSAFLAAADYPPGAETGPVVEGYGPVFPVEKGAFALANDRNYKVRKDLSSTSGSVDEINRGIDSVARFLNMQARAGTPPDSLEMALIVHGAAIKDLLTDAAYRKRFGVDNPNTGLLAGLADAGVTLYLCGQTAAARGFGRDELSPTVSMALSAMSAHVQLQGEGYALIPF</sequence>
<dbReference type="InterPro" id="IPR003787">
    <property type="entry name" value="Sulphur_relay_DsrE/F-like"/>
</dbReference>
<dbReference type="SUPFAM" id="SSF75169">
    <property type="entry name" value="DsrEFH-like"/>
    <property type="match status" value="1"/>
</dbReference>
<organism evidence="2 3">
    <name type="scientific">Chromatocurvus halotolerans</name>
    <dbReference type="NCBI Taxonomy" id="1132028"/>
    <lineage>
        <taxon>Bacteria</taxon>
        <taxon>Pseudomonadati</taxon>
        <taxon>Pseudomonadota</taxon>
        <taxon>Gammaproteobacteria</taxon>
        <taxon>Cellvibrionales</taxon>
        <taxon>Halieaceae</taxon>
        <taxon>Chromatocurvus</taxon>
    </lineage>
</organism>
<dbReference type="Proteomes" id="UP000294980">
    <property type="component" value="Unassembled WGS sequence"/>
</dbReference>
<name>A0A4R2KQS8_9GAMM</name>
<dbReference type="PANTHER" id="PTHR37691:SF1">
    <property type="entry name" value="BLR3518 PROTEIN"/>
    <property type="match status" value="1"/>
</dbReference>
<evidence type="ECO:0000256" key="1">
    <source>
        <dbReference type="SAM" id="SignalP"/>
    </source>
</evidence>